<dbReference type="Pfam" id="PF00010">
    <property type="entry name" value="HLH"/>
    <property type="match status" value="1"/>
</dbReference>
<dbReference type="SMART" id="SM00353">
    <property type="entry name" value="HLH"/>
    <property type="match status" value="1"/>
</dbReference>
<gene>
    <name evidence="7" type="primary">gb26697</name>
    <name evidence="7" type="ORF">PR202_gb26697</name>
</gene>
<dbReference type="PROSITE" id="PS50888">
    <property type="entry name" value="BHLH"/>
    <property type="match status" value="1"/>
</dbReference>
<dbReference type="PANTHER" id="PTHR13935:SF52">
    <property type="entry name" value="OS01G0108400 PROTEIN"/>
    <property type="match status" value="1"/>
</dbReference>
<dbReference type="Proteomes" id="UP001054889">
    <property type="component" value="Unassembled WGS sequence"/>
</dbReference>
<evidence type="ECO:0000256" key="2">
    <source>
        <dbReference type="ARBA" id="ARBA00023015"/>
    </source>
</evidence>
<dbReference type="InterPro" id="IPR036638">
    <property type="entry name" value="HLH_DNA-bd_sf"/>
</dbReference>
<keyword evidence="4" id="KW-0175">Coiled coil</keyword>
<evidence type="ECO:0000313" key="7">
    <source>
        <dbReference type="EMBL" id="GJN37716.1"/>
    </source>
</evidence>
<evidence type="ECO:0000259" key="6">
    <source>
        <dbReference type="PROSITE" id="PS50888"/>
    </source>
</evidence>
<keyword evidence="3" id="KW-0804">Transcription</keyword>
<evidence type="ECO:0000256" key="4">
    <source>
        <dbReference type="SAM" id="Coils"/>
    </source>
</evidence>
<feature type="coiled-coil region" evidence="4">
    <location>
        <begin position="229"/>
        <end position="256"/>
    </location>
</feature>
<dbReference type="InterPro" id="IPR015660">
    <property type="entry name" value="MASH1/Ascl1a-like"/>
</dbReference>
<dbReference type="SUPFAM" id="SSF47459">
    <property type="entry name" value="HLH, helix-loop-helix DNA-binding domain"/>
    <property type="match status" value="1"/>
</dbReference>
<organism evidence="7 8">
    <name type="scientific">Eleusine coracana subsp. coracana</name>
    <dbReference type="NCBI Taxonomy" id="191504"/>
    <lineage>
        <taxon>Eukaryota</taxon>
        <taxon>Viridiplantae</taxon>
        <taxon>Streptophyta</taxon>
        <taxon>Embryophyta</taxon>
        <taxon>Tracheophyta</taxon>
        <taxon>Spermatophyta</taxon>
        <taxon>Magnoliopsida</taxon>
        <taxon>Liliopsida</taxon>
        <taxon>Poales</taxon>
        <taxon>Poaceae</taxon>
        <taxon>PACMAD clade</taxon>
        <taxon>Chloridoideae</taxon>
        <taxon>Cynodonteae</taxon>
        <taxon>Eleusininae</taxon>
        <taxon>Eleusine</taxon>
    </lineage>
</organism>
<dbReference type="AlphaFoldDB" id="A0AAV5FSJ7"/>
<proteinExistence type="inferred from homology"/>
<feature type="coiled-coil region" evidence="4">
    <location>
        <begin position="76"/>
        <end position="103"/>
    </location>
</feature>
<accession>A0AAV5FSJ7</accession>
<dbReference type="PANTHER" id="PTHR13935">
    <property type="entry name" value="ACHAETE-SCUTE TRANSCRIPTION FACTOR-RELATED"/>
    <property type="match status" value="1"/>
</dbReference>
<dbReference type="Gene3D" id="4.10.280.10">
    <property type="entry name" value="Helix-loop-helix DNA-binding domain"/>
    <property type="match status" value="1"/>
</dbReference>
<keyword evidence="2" id="KW-0805">Transcription regulation</keyword>
<dbReference type="FunFam" id="4.10.280.10:FF:000117">
    <property type="entry name" value="Os01g0108400 protein"/>
    <property type="match status" value="1"/>
</dbReference>
<dbReference type="EMBL" id="BQKI01000095">
    <property type="protein sequence ID" value="GJN37716.1"/>
    <property type="molecule type" value="Genomic_DNA"/>
</dbReference>
<evidence type="ECO:0000256" key="5">
    <source>
        <dbReference type="SAM" id="MobiDB-lite"/>
    </source>
</evidence>
<protein>
    <recommendedName>
        <fullName evidence="6">BHLH domain-containing protein</fullName>
    </recommendedName>
</protein>
<evidence type="ECO:0000256" key="1">
    <source>
        <dbReference type="ARBA" id="ARBA00005510"/>
    </source>
</evidence>
<evidence type="ECO:0000313" key="8">
    <source>
        <dbReference type="Proteomes" id="UP001054889"/>
    </source>
</evidence>
<feature type="region of interest" description="Disordered" evidence="5">
    <location>
        <begin position="1"/>
        <end position="43"/>
    </location>
</feature>
<reference evidence="7" key="1">
    <citation type="journal article" date="2018" name="DNA Res.">
        <title>Multiple hybrid de novo genome assembly of finger millet, an orphan allotetraploid crop.</title>
        <authorList>
            <person name="Hatakeyama M."/>
            <person name="Aluri S."/>
            <person name="Balachadran M.T."/>
            <person name="Sivarajan S.R."/>
            <person name="Patrignani A."/>
            <person name="Gruter S."/>
            <person name="Poveda L."/>
            <person name="Shimizu-Inatsugi R."/>
            <person name="Baeten J."/>
            <person name="Francoijs K.J."/>
            <person name="Nataraja K.N."/>
            <person name="Reddy Y.A.N."/>
            <person name="Phadnis S."/>
            <person name="Ravikumar R.L."/>
            <person name="Schlapbach R."/>
            <person name="Sreeman S.M."/>
            <person name="Shimizu K.K."/>
        </authorList>
    </citation>
    <scope>NUCLEOTIDE SEQUENCE</scope>
</reference>
<reference evidence="7" key="2">
    <citation type="submission" date="2021-12" db="EMBL/GenBank/DDBJ databases">
        <title>Resequencing data analysis of finger millet.</title>
        <authorList>
            <person name="Hatakeyama M."/>
            <person name="Aluri S."/>
            <person name="Balachadran M.T."/>
            <person name="Sivarajan S.R."/>
            <person name="Poveda L."/>
            <person name="Shimizu-Inatsugi R."/>
            <person name="Schlapbach R."/>
            <person name="Sreeman S.M."/>
            <person name="Shimizu K.K."/>
        </authorList>
    </citation>
    <scope>NUCLEOTIDE SEQUENCE</scope>
</reference>
<sequence>MEMKAKKNTSNDSAAAGKRISTSNNSGSSGTTATVERKEIERKRRQHMKNLCAKLVSLIPKEHYSSKDTMTQLGSLDEAAAYIKKLKERVDDLHQKRSSAQVLASVRGGGAGASTSVATTSGDAGSSEEAAVAEDEAVAPVVEVRHHQDGSSLDVVLISSVEKPFKMYEVVTVLEEEGAEIINANFSVAGRKIFYTIHSRAFSSRIGIEVSKVSERLRALDTLSQLGSLDEATAYIKKLKERVDALQQKRSSAAMRGGGGASASTSAVVTTSGDAVSEEASAGGVAPAPVVEVRQHNDDGSSLDVVLISSVERPFKLHKVVTVLEEEGAEIINANFSVTGQQTFHTIHCRV</sequence>
<dbReference type="GO" id="GO:0046983">
    <property type="term" value="F:protein dimerization activity"/>
    <property type="evidence" value="ECO:0007669"/>
    <property type="project" value="InterPro"/>
</dbReference>
<feature type="compositionally biased region" description="Low complexity" evidence="5">
    <location>
        <begin position="21"/>
        <end position="32"/>
    </location>
</feature>
<feature type="domain" description="BHLH" evidence="6">
    <location>
        <begin position="32"/>
        <end position="86"/>
    </location>
</feature>
<comment type="caution">
    <text evidence="7">The sequence shown here is derived from an EMBL/GenBank/DDBJ whole genome shotgun (WGS) entry which is preliminary data.</text>
</comment>
<dbReference type="GO" id="GO:0090575">
    <property type="term" value="C:RNA polymerase II transcription regulator complex"/>
    <property type="evidence" value="ECO:0007669"/>
    <property type="project" value="TreeGrafter"/>
</dbReference>
<dbReference type="InterPro" id="IPR011598">
    <property type="entry name" value="bHLH_dom"/>
</dbReference>
<dbReference type="GO" id="GO:0000977">
    <property type="term" value="F:RNA polymerase II transcription regulatory region sequence-specific DNA binding"/>
    <property type="evidence" value="ECO:0007669"/>
    <property type="project" value="TreeGrafter"/>
</dbReference>
<keyword evidence="8" id="KW-1185">Reference proteome</keyword>
<dbReference type="GO" id="GO:0000981">
    <property type="term" value="F:DNA-binding transcription factor activity, RNA polymerase II-specific"/>
    <property type="evidence" value="ECO:0007669"/>
    <property type="project" value="TreeGrafter"/>
</dbReference>
<comment type="similarity">
    <text evidence="1">Belongs to the bHLH protein family.</text>
</comment>
<name>A0AAV5FSJ7_ELECO</name>
<evidence type="ECO:0000256" key="3">
    <source>
        <dbReference type="ARBA" id="ARBA00023163"/>
    </source>
</evidence>